<sequence>MVEQQPEVIYAIAWAALAMALSAIPGIAGLFRKRPGAPQFPSTEEAPGGLTPEQEKRMLDAVRRRIGGQKQGLLETTRSRAGSRGFYRSGQLPQMELDIEKSASQDFSDAALQLELDKAGRTSRWAELRERSRLDRYRTEIEGYYRETGAAGGGLGSLASLLPYLFGGGRNTAGSSSRYAQNRPRTNLSRPV</sequence>
<keyword evidence="2" id="KW-0812">Transmembrane</keyword>
<comment type="caution">
    <text evidence="3">The sequence shown here is derived from an EMBL/GenBank/DDBJ whole genome shotgun (WGS) entry which is preliminary data.</text>
</comment>
<feature type="region of interest" description="Disordered" evidence="1">
    <location>
        <begin position="172"/>
        <end position="192"/>
    </location>
</feature>
<proteinExistence type="predicted"/>
<name>A0A0F9W2L8_9ZZZZ</name>
<keyword evidence="2" id="KW-0472">Membrane</keyword>
<evidence type="ECO:0000313" key="3">
    <source>
        <dbReference type="EMBL" id="KKN72283.1"/>
    </source>
</evidence>
<dbReference type="EMBL" id="LAZR01000365">
    <property type="protein sequence ID" value="KKN72283.1"/>
    <property type="molecule type" value="Genomic_DNA"/>
</dbReference>
<organism evidence="3">
    <name type="scientific">marine sediment metagenome</name>
    <dbReference type="NCBI Taxonomy" id="412755"/>
    <lineage>
        <taxon>unclassified sequences</taxon>
        <taxon>metagenomes</taxon>
        <taxon>ecological metagenomes</taxon>
    </lineage>
</organism>
<evidence type="ECO:0000256" key="2">
    <source>
        <dbReference type="SAM" id="Phobius"/>
    </source>
</evidence>
<keyword evidence="2" id="KW-1133">Transmembrane helix</keyword>
<protein>
    <submittedName>
        <fullName evidence="3">Uncharacterized protein</fullName>
    </submittedName>
</protein>
<feature type="transmembrane region" description="Helical" evidence="2">
    <location>
        <begin position="12"/>
        <end position="31"/>
    </location>
</feature>
<dbReference type="AlphaFoldDB" id="A0A0F9W2L8"/>
<evidence type="ECO:0000256" key="1">
    <source>
        <dbReference type="SAM" id="MobiDB-lite"/>
    </source>
</evidence>
<reference evidence="3" key="1">
    <citation type="journal article" date="2015" name="Nature">
        <title>Complex archaea that bridge the gap between prokaryotes and eukaryotes.</title>
        <authorList>
            <person name="Spang A."/>
            <person name="Saw J.H."/>
            <person name="Jorgensen S.L."/>
            <person name="Zaremba-Niedzwiedzka K."/>
            <person name="Martijn J."/>
            <person name="Lind A.E."/>
            <person name="van Eijk R."/>
            <person name="Schleper C."/>
            <person name="Guy L."/>
            <person name="Ettema T.J."/>
        </authorList>
    </citation>
    <scope>NUCLEOTIDE SEQUENCE</scope>
</reference>
<gene>
    <name evidence="3" type="ORF">LCGC14_0412340</name>
</gene>
<accession>A0A0F9W2L8</accession>